<keyword evidence="1" id="KW-0812">Transmembrane</keyword>
<evidence type="ECO:0000256" key="1">
    <source>
        <dbReference type="SAM" id="Phobius"/>
    </source>
</evidence>
<feature type="transmembrane region" description="Helical" evidence="1">
    <location>
        <begin position="91"/>
        <end position="113"/>
    </location>
</feature>
<protein>
    <recommendedName>
        <fullName evidence="2">DUF1707 domain-containing protein</fullName>
    </recommendedName>
</protein>
<evidence type="ECO:0000313" key="4">
    <source>
        <dbReference type="Proteomes" id="UP001144313"/>
    </source>
</evidence>
<feature type="transmembrane region" description="Helical" evidence="1">
    <location>
        <begin position="119"/>
        <end position="143"/>
    </location>
</feature>
<organism evidence="3 4">
    <name type="scientific">Glycomyces algeriensis</name>
    <dbReference type="NCBI Taxonomy" id="256037"/>
    <lineage>
        <taxon>Bacteria</taxon>
        <taxon>Bacillati</taxon>
        <taxon>Actinomycetota</taxon>
        <taxon>Actinomycetes</taxon>
        <taxon>Glycomycetales</taxon>
        <taxon>Glycomycetaceae</taxon>
        <taxon>Glycomyces</taxon>
    </lineage>
</organism>
<dbReference type="Proteomes" id="UP001144313">
    <property type="component" value="Unassembled WGS sequence"/>
</dbReference>
<feature type="domain" description="DUF1707" evidence="2">
    <location>
        <begin position="13"/>
        <end position="65"/>
    </location>
</feature>
<reference evidence="3" key="1">
    <citation type="submission" date="2022-12" db="EMBL/GenBank/DDBJ databases">
        <title>Reference genome sequencing for broad-spectrum identification of bacterial and archaeal isolates by mass spectrometry.</title>
        <authorList>
            <person name="Sekiguchi Y."/>
            <person name="Tourlousse D.M."/>
        </authorList>
    </citation>
    <scope>NUCLEOTIDE SEQUENCE</scope>
    <source>
        <strain evidence="3">LLR39Z86</strain>
    </source>
</reference>
<dbReference type="AlphaFoldDB" id="A0A9W6G898"/>
<evidence type="ECO:0000259" key="2">
    <source>
        <dbReference type="Pfam" id="PF08044"/>
    </source>
</evidence>
<dbReference type="EMBL" id="BSDT01000001">
    <property type="protein sequence ID" value="GLI42093.1"/>
    <property type="molecule type" value="Genomic_DNA"/>
</dbReference>
<evidence type="ECO:0000313" key="3">
    <source>
        <dbReference type="EMBL" id="GLI42093.1"/>
    </source>
</evidence>
<keyword evidence="1" id="KW-1133">Transmembrane helix</keyword>
<dbReference type="InterPro" id="IPR012551">
    <property type="entry name" value="DUF1707_SHOCT-like"/>
</dbReference>
<sequence length="163" mass="18657">MSSLERFGGDRELRVGNAERASLTEILRSAVDQGYIDLEEYEKRVDILMAAKTVGETEIVLSDLPAYQRVLQAQADANVPDKLHTPEWIKWLWAGVSIPIGIVTGVWAFVYFLTDSTQYFWPVWAVIPLTVVASVLTVAERTIIRPSEERKRRERLRRKRNQG</sequence>
<keyword evidence="1" id="KW-0472">Membrane</keyword>
<gene>
    <name evidence="3" type="ORF">GALLR39Z86_19430</name>
</gene>
<name>A0A9W6G898_9ACTN</name>
<dbReference type="Pfam" id="PF08044">
    <property type="entry name" value="DUF1707"/>
    <property type="match status" value="1"/>
</dbReference>
<proteinExistence type="predicted"/>
<accession>A0A9W6G898</accession>
<keyword evidence="4" id="KW-1185">Reference proteome</keyword>
<dbReference type="RefSeq" id="WP_270118549.1">
    <property type="nucleotide sequence ID" value="NZ_BAAAOL010000008.1"/>
</dbReference>
<comment type="caution">
    <text evidence="3">The sequence shown here is derived from an EMBL/GenBank/DDBJ whole genome shotgun (WGS) entry which is preliminary data.</text>
</comment>